<evidence type="ECO:0000256" key="4">
    <source>
        <dbReference type="ARBA" id="ARBA00022605"/>
    </source>
</evidence>
<dbReference type="InterPro" id="IPR001653">
    <property type="entry name" value="DAP_epimerase_DapF"/>
</dbReference>
<organism evidence="8">
    <name type="scientific">hydrothermal vent metagenome</name>
    <dbReference type="NCBI Taxonomy" id="652676"/>
    <lineage>
        <taxon>unclassified sequences</taxon>
        <taxon>metagenomes</taxon>
        <taxon>ecological metagenomes</taxon>
    </lineage>
</organism>
<dbReference type="EMBL" id="UOEJ01000165">
    <property type="protein sequence ID" value="VAW02909.1"/>
    <property type="molecule type" value="Genomic_DNA"/>
</dbReference>
<dbReference type="EC" id="5.1.1.7" evidence="3"/>
<dbReference type="Pfam" id="PF01678">
    <property type="entry name" value="DAP_epimerase"/>
    <property type="match status" value="2"/>
</dbReference>
<evidence type="ECO:0000313" key="8">
    <source>
        <dbReference type="EMBL" id="VAW02909.1"/>
    </source>
</evidence>
<proteinExistence type="inferred from homology"/>
<dbReference type="SUPFAM" id="SSF54506">
    <property type="entry name" value="Diaminopimelate epimerase-like"/>
    <property type="match status" value="2"/>
</dbReference>
<comment type="similarity">
    <text evidence="2">Belongs to the diaminopimelate epimerase family.</text>
</comment>
<dbReference type="PROSITE" id="PS01326">
    <property type="entry name" value="DAP_EPIMERASE"/>
    <property type="match status" value="1"/>
</dbReference>
<dbReference type="NCBIfam" id="TIGR00652">
    <property type="entry name" value="DapF"/>
    <property type="match status" value="1"/>
</dbReference>
<evidence type="ECO:0000256" key="5">
    <source>
        <dbReference type="ARBA" id="ARBA00023154"/>
    </source>
</evidence>
<dbReference type="HAMAP" id="MF_00197">
    <property type="entry name" value="DAP_epimerase"/>
    <property type="match status" value="1"/>
</dbReference>
<comment type="pathway">
    <text evidence="1">Amino-acid biosynthesis; L-lysine biosynthesis via DAP pathway; DL-2,6-diaminopimelate from LL-2,6-diaminopimelate: step 1/1.</text>
</comment>
<reference evidence="8" key="1">
    <citation type="submission" date="2018-06" db="EMBL/GenBank/DDBJ databases">
        <authorList>
            <person name="Zhirakovskaya E."/>
        </authorList>
    </citation>
    <scope>NUCLEOTIDE SEQUENCE</scope>
</reference>
<evidence type="ECO:0000256" key="7">
    <source>
        <dbReference type="ARBA" id="ARBA00051712"/>
    </source>
</evidence>
<dbReference type="PANTHER" id="PTHR31689:SF0">
    <property type="entry name" value="DIAMINOPIMELATE EPIMERASE"/>
    <property type="match status" value="1"/>
</dbReference>
<gene>
    <name evidence="8" type="ORF">MNBD_ALPHA01-2223</name>
</gene>
<evidence type="ECO:0000256" key="3">
    <source>
        <dbReference type="ARBA" id="ARBA00013080"/>
    </source>
</evidence>
<evidence type="ECO:0000256" key="6">
    <source>
        <dbReference type="ARBA" id="ARBA00023235"/>
    </source>
</evidence>
<dbReference type="PANTHER" id="PTHR31689">
    <property type="entry name" value="DIAMINOPIMELATE EPIMERASE, CHLOROPLASTIC"/>
    <property type="match status" value="1"/>
</dbReference>
<keyword evidence="6 8" id="KW-0413">Isomerase</keyword>
<evidence type="ECO:0000256" key="1">
    <source>
        <dbReference type="ARBA" id="ARBA00005196"/>
    </source>
</evidence>
<dbReference type="GO" id="GO:0005829">
    <property type="term" value="C:cytosol"/>
    <property type="evidence" value="ECO:0007669"/>
    <property type="project" value="TreeGrafter"/>
</dbReference>
<dbReference type="Gene3D" id="3.10.310.10">
    <property type="entry name" value="Diaminopimelate Epimerase, Chain A, domain 1"/>
    <property type="match status" value="2"/>
</dbReference>
<comment type="catalytic activity">
    <reaction evidence="7">
        <text>(2S,6S)-2,6-diaminopimelate = meso-2,6-diaminopimelate</text>
        <dbReference type="Rhea" id="RHEA:15393"/>
        <dbReference type="ChEBI" id="CHEBI:57609"/>
        <dbReference type="ChEBI" id="CHEBI:57791"/>
        <dbReference type="EC" id="5.1.1.7"/>
    </reaction>
</comment>
<keyword evidence="4" id="KW-0028">Amino-acid biosynthesis</keyword>
<dbReference type="UniPathway" id="UPA00034">
    <property type="reaction ID" value="UER00025"/>
</dbReference>
<evidence type="ECO:0000256" key="2">
    <source>
        <dbReference type="ARBA" id="ARBA00010219"/>
    </source>
</evidence>
<name>A0A3B0SQT3_9ZZZZ</name>
<dbReference type="InterPro" id="IPR018510">
    <property type="entry name" value="DAP_epimerase_AS"/>
</dbReference>
<accession>A0A3B0SQT3</accession>
<dbReference type="GO" id="GO:0009089">
    <property type="term" value="P:lysine biosynthetic process via diaminopimelate"/>
    <property type="evidence" value="ECO:0007669"/>
    <property type="project" value="UniProtKB-UniPathway"/>
</dbReference>
<keyword evidence="5" id="KW-0457">Lysine biosynthesis</keyword>
<dbReference type="AlphaFoldDB" id="A0A3B0SQT3"/>
<dbReference type="GO" id="GO:0008837">
    <property type="term" value="F:diaminopimelate epimerase activity"/>
    <property type="evidence" value="ECO:0007669"/>
    <property type="project" value="UniProtKB-EC"/>
</dbReference>
<sequence>MTMKMEKPPRIFRKMHGLGNDFVIFDGRADRLDLTGDQARHIADRHLGIGCDQVITLMASDRADVFMRIQNVDGSEVNACGNATRCVGDILMGETGRDRVTIETGGGILAATRDEDMIRVDMGIPLRDWQQIPLSEKMDTDHMELTVGPLSDPVAVNMGNPHVVFFVTNIEEIPLAELGPQVEHHPLFPERVNVSIIEDRGNGHLRQRVWERGAGITRACGSAACAATVAATVRGLVDHKAVITLDGGILHMYWDGDNHVQMTGSVTHVFDGEINLDQIP</sequence>
<protein>
    <recommendedName>
        <fullName evidence="3">diaminopimelate epimerase</fullName>
        <ecNumber evidence="3">5.1.1.7</ecNumber>
    </recommendedName>
</protein>